<reference evidence="1 2" key="1">
    <citation type="submission" date="2021-04" db="EMBL/GenBank/DDBJ databases">
        <title>Complete genome sequence of Stygiolobus sp. KN-1.</title>
        <authorList>
            <person name="Nakamura K."/>
            <person name="Sakai H."/>
            <person name="Kurosawa N."/>
        </authorList>
    </citation>
    <scope>NUCLEOTIDE SEQUENCE [LARGE SCALE GENOMIC DNA]</scope>
    <source>
        <strain evidence="1 2">KN-1</strain>
    </source>
</reference>
<dbReference type="KEGG" id="csty:KN1_08920"/>
<name>A0A8D5U501_9CREN</name>
<sequence length="85" mass="10044">MFKKLHQHYNNFYIEIISLIIAERKIVYIRKSASSVIISAYFNTYTLFYVKCLRSDGLISKEATTCTYSVKNTPVMRTSRKNYEE</sequence>
<evidence type="ECO:0000313" key="1">
    <source>
        <dbReference type="EMBL" id="BCU69595.1"/>
    </source>
</evidence>
<accession>A0A8D5U501</accession>
<dbReference type="EMBL" id="AP024597">
    <property type="protein sequence ID" value="BCU69595.1"/>
    <property type="molecule type" value="Genomic_DNA"/>
</dbReference>
<protein>
    <submittedName>
        <fullName evidence="1">Uncharacterized protein</fullName>
    </submittedName>
</protein>
<gene>
    <name evidence="1" type="ORF">KN1_08920</name>
</gene>
<evidence type="ECO:0000313" key="2">
    <source>
        <dbReference type="Proteomes" id="UP000825123"/>
    </source>
</evidence>
<keyword evidence="2" id="KW-1185">Reference proteome</keyword>
<dbReference type="Proteomes" id="UP000825123">
    <property type="component" value="Chromosome"/>
</dbReference>
<dbReference type="AlphaFoldDB" id="A0A8D5U501"/>
<organism evidence="1 2">
    <name type="scientific">Stygiolobus caldivivus</name>
    <dbReference type="NCBI Taxonomy" id="2824673"/>
    <lineage>
        <taxon>Archaea</taxon>
        <taxon>Thermoproteota</taxon>
        <taxon>Thermoprotei</taxon>
        <taxon>Sulfolobales</taxon>
        <taxon>Sulfolobaceae</taxon>
        <taxon>Stygiolobus</taxon>
    </lineage>
</organism>
<proteinExistence type="predicted"/>